<evidence type="ECO:0000313" key="5">
    <source>
        <dbReference type="EMBL" id="SFQ86717.1"/>
    </source>
</evidence>
<evidence type="ECO:0000313" key="6">
    <source>
        <dbReference type="Proteomes" id="UP000242815"/>
    </source>
</evidence>
<dbReference type="GO" id="GO:0016787">
    <property type="term" value="F:hydrolase activity"/>
    <property type="evidence" value="ECO:0007669"/>
    <property type="project" value="UniProtKB-KW"/>
</dbReference>
<gene>
    <name evidence="5" type="ORF">SAMN05216578_1102</name>
</gene>
<dbReference type="InterPro" id="IPR016071">
    <property type="entry name" value="Staphylococal_nuclease_OB-fold"/>
</dbReference>
<dbReference type="GO" id="GO:0004519">
    <property type="term" value="F:endonuclease activity"/>
    <property type="evidence" value="ECO:0007669"/>
    <property type="project" value="UniProtKB-KW"/>
</dbReference>
<dbReference type="InterPro" id="IPR035437">
    <property type="entry name" value="SNase_OB-fold_sf"/>
</dbReference>
<reference evidence="5 6" key="1">
    <citation type="submission" date="2016-10" db="EMBL/GenBank/DDBJ databases">
        <authorList>
            <person name="de Groot N.N."/>
        </authorList>
    </citation>
    <scope>NUCLEOTIDE SEQUENCE [LARGE SCALE GENOMIC DNA]</scope>
    <source>
        <strain evidence="5 6">JCM 18415</strain>
    </source>
</reference>
<evidence type="ECO:0000256" key="1">
    <source>
        <dbReference type="ARBA" id="ARBA00022722"/>
    </source>
</evidence>
<organism evidence="5 6">
    <name type="scientific">Halopseudomonas formosensis</name>
    <dbReference type="NCBI Taxonomy" id="1002526"/>
    <lineage>
        <taxon>Bacteria</taxon>
        <taxon>Pseudomonadati</taxon>
        <taxon>Pseudomonadota</taxon>
        <taxon>Gammaproteobacteria</taxon>
        <taxon>Pseudomonadales</taxon>
        <taxon>Pseudomonadaceae</taxon>
        <taxon>Halopseudomonas</taxon>
    </lineage>
</organism>
<proteinExistence type="predicted"/>
<dbReference type="OrthoDB" id="6867997at2"/>
<dbReference type="PANTHER" id="PTHR12302">
    <property type="entry name" value="EBNA2 BINDING PROTEIN P100"/>
    <property type="match status" value="1"/>
</dbReference>
<name>A0A1I6C0P3_9GAMM</name>
<dbReference type="SMART" id="SM00318">
    <property type="entry name" value="SNc"/>
    <property type="match status" value="1"/>
</dbReference>
<dbReference type="PANTHER" id="PTHR12302:SF3">
    <property type="entry name" value="SERINE_THREONINE-PROTEIN KINASE 31"/>
    <property type="match status" value="1"/>
</dbReference>
<accession>A0A1I6C0P3</accession>
<dbReference type="Proteomes" id="UP000242815">
    <property type="component" value="Unassembled WGS sequence"/>
</dbReference>
<evidence type="ECO:0000256" key="3">
    <source>
        <dbReference type="ARBA" id="ARBA00022801"/>
    </source>
</evidence>
<keyword evidence="3" id="KW-0378">Hydrolase</keyword>
<dbReference type="AlphaFoldDB" id="A0A1I6C0P3"/>
<protein>
    <submittedName>
        <fullName evidence="5">Nuclease homologue</fullName>
    </submittedName>
</protein>
<keyword evidence="1" id="KW-0540">Nuclease</keyword>
<dbReference type="Pfam" id="PF00565">
    <property type="entry name" value="SNase"/>
    <property type="match status" value="1"/>
</dbReference>
<dbReference type="STRING" id="1002526.SAMN05216578_1102"/>
<dbReference type="EMBL" id="FOYD01000010">
    <property type="protein sequence ID" value="SFQ86717.1"/>
    <property type="molecule type" value="Genomic_DNA"/>
</dbReference>
<dbReference type="SUPFAM" id="SSF50199">
    <property type="entry name" value="Staphylococcal nuclease"/>
    <property type="match status" value="1"/>
</dbReference>
<keyword evidence="2" id="KW-0255">Endonuclease</keyword>
<dbReference type="Gene3D" id="2.40.50.90">
    <property type="match status" value="1"/>
</dbReference>
<feature type="domain" description="TNase-like" evidence="4">
    <location>
        <begin position="34"/>
        <end position="163"/>
    </location>
</feature>
<evidence type="ECO:0000256" key="2">
    <source>
        <dbReference type="ARBA" id="ARBA00022759"/>
    </source>
</evidence>
<dbReference type="RefSeq" id="WP_090540104.1">
    <property type="nucleotide sequence ID" value="NZ_FOYD01000010.1"/>
</dbReference>
<sequence>MALLSGKASLWGAFLVFWLLAPTIHAEYCSQPGAGEVVSSKRVIDGDTLDLADGRRVRLIGINAPEMGRDGQPSEPYAQAARRELLRLVSGSQLRMIIGAQPQDRYGRTLGHLFDARGANIEARLLMRGLGFTIGLPPNTGLLECHLQHEQHARQRGLGVWQYSPVRRAAQVGPGFQLVRGRIERVSRSREHVWLDMDGPLTLRLPRDMVGVDQLLRATGRELEVRGWVVDRGRARQGQKRYMLPQAEARLMFLQ</sequence>
<evidence type="ECO:0000259" key="4">
    <source>
        <dbReference type="PROSITE" id="PS50830"/>
    </source>
</evidence>
<dbReference type="PROSITE" id="PS50830">
    <property type="entry name" value="TNASE_3"/>
    <property type="match status" value="1"/>
</dbReference>